<dbReference type="AlphaFoldDB" id="A2GDL4"/>
<keyword evidence="2" id="KW-1185">Reference proteome</keyword>
<protein>
    <submittedName>
        <fullName evidence="1">Uncharacterized protein</fullName>
    </submittedName>
</protein>
<evidence type="ECO:0000313" key="2">
    <source>
        <dbReference type="Proteomes" id="UP000001542"/>
    </source>
</evidence>
<dbReference type="OrthoDB" id="10266065at2759"/>
<name>A2GDL4_TRIV3</name>
<dbReference type="Proteomes" id="UP000001542">
    <property type="component" value="Unassembled WGS sequence"/>
</dbReference>
<proteinExistence type="predicted"/>
<dbReference type="EMBL" id="DS115217">
    <property type="protein sequence ID" value="EAX84750.1"/>
    <property type="molecule type" value="Genomic_DNA"/>
</dbReference>
<evidence type="ECO:0000313" key="1">
    <source>
        <dbReference type="EMBL" id="EAX84750.1"/>
    </source>
</evidence>
<dbReference type="KEGG" id="tva:4742388"/>
<accession>A2GDL4</accession>
<dbReference type="InParanoid" id="A2GDL4"/>
<dbReference type="RefSeq" id="XP_001297680.1">
    <property type="nucleotide sequence ID" value="XM_001297679.1"/>
</dbReference>
<organism evidence="1 2">
    <name type="scientific">Trichomonas vaginalis (strain ATCC PRA-98 / G3)</name>
    <dbReference type="NCBI Taxonomy" id="412133"/>
    <lineage>
        <taxon>Eukaryota</taxon>
        <taxon>Metamonada</taxon>
        <taxon>Parabasalia</taxon>
        <taxon>Trichomonadida</taxon>
        <taxon>Trichomonadidae</taxon>
        <taxon>Trichomonas</taxon>
    </lineage>
</organism>
<dbReference type="SMR" id="A2GDL4"/>
<sequence length="237" mass="27062">MSVESSAVFGEASETADAALEIPRLDKIPNPLAPISPTFSPEIEEFDSESFNTYSKFTKTILPKFDLATLEEAQPVVDHLISKLENPKISTTYVELMVHAFLLACSYKQTELISNPSLTRLSYLHHILYLCSEAVHNCSKLQVDLFEHCNMMIADTEDLYYSNFCEIVEHKFWGKTKSVNDLINTMLKKQFEQLRLLNEYTFKHLTILSMRKSIDSAPTQTGSELLKWAHANNIPYE</sequence>
<dbReference type="VEuPathDB" id="TrichDB:TVAGG3_0165490"/>
<dbReference type="VEuPathDB" id="TrichDB:TVAG_582680"/>
<reference evidence="1" key="2">
    <citation type="journal article" date="2007" name="Science">
        <title>Draft genome sequence of the sexually transmitted pathogen Trichomonas vaginalis.</title>
        <authorList>
            <person name="Carlton J.M."/>
            <person name="Hirt R.P."/>
            <person name="Silva J.C."/>
            <person name="Delcher A.L."/>
            <person name="Schatz M."/>
            <person name="Zhao Q."/>
            <person name="Wortman J.R."/>
            <person name="Bidwell S.L."/>
            <person name="Alsmark U.C.M."/>
            <person name="Besteiro S."/>
            <person name="Sicheritz-Ponten T."/>
            <person name="Noel C.J."/>
            <person name="Dacks J.B."/>
            <person name="Foster P.G."/>
            <person name="Simillion C."/>
            <person name="Van de Peer Y."/>
            <person name="Miranda-Saavedra D."/>
            <person name="Barton G.J."/>
            <person name="Westrop G.D."/>
            <person name="Mueller S."/>
            <person name="Dessi D."/>
            <person name="Fiori P.L."/>
            <person name="Ren Q."/>
            <person name="Paulsen I."/>
            <person name="Zhang H."/>
            <person name="Bastida-Corcuera F.D."/>
            <person name="Simoes-Barbosa A."/>
            <person name="Brown M.T."/>
            <person name="Hayes R.D."/>
            <person name="Mukherjee M."/>
            <person name="Okumura C.Y."/>
            <person name="Schneider R."/>
            <person name="Smith A.J."/>
            <person name="Vanacova S."/>
            <person name="Villalvazo M."/>
            <person name="Haas B.J."/>
            <person name="Pertea M."/>
            <person name="Feldblyum T.V."/>
            <person name="Utterback T.R."/>
            <person name="Shu C.L."/>
            <person name="Osoegawa K."/>
            <person name="de Jong P.J."/>
            <person name="Hrdy I."/>
            <person name="Horvathova L."/>
            <person name="Zubacova Z."/>
            <person name="Dolezal P."/>
            <person name="Malik S.B."/>
            <person name="Logsdon J.M. Jr."/>
            <person name="Henze K."/>
            <person name="Gupta A."/>
            <person name="Wang C.C."/>
            <person name="Dunne R.L."/>
            <person name="Upcroft J.A."/>
            <person name="Upcroft P."/>
            <person name="White O."/>
            <person name="Salzberg S.L."/>
            <person name="Tang P."/>
            <person name="Chiu C.-H."/>
            <person name="Lee Y.-S."/>
            <person name="Embley T.M."/>
            <person name="Coombs G.H."/>
            <person name="Mottram J.C."/>
            <person name="Tachezy J."/>
            <person name="Fraser-Liggett C.M."/>
            <person name="Johnson P.J."/>
        </authorList>
    </citation>
    <scope>NUCLEOTIDE SEQUENCE [LARGE SCALE GENOMIC DNA]</scope>
    <source>
        <strain evidence="1">G3</strain>
    </source>
</reference>
<dbReference type="VEuPathDB" id="TrichDB:TVAGG3_0144450"/>
<gene>
    <name evidence="1" type="ORF">TVAG_582680</name>
</gene>
<reference evidence="1" key="1">
    <citation type="submission" date="2006-10" db="EMBL/GenBank/DDBJ databases">
        <authorList>
            <person name="Amadeo P."/>
            <person name="Zhao Q."/>
            <person name="Wortman J."/>
            <person name="Fraser-Liggett C."/>
            <person name="Carlton J."/>
        </authorList>
    </citation>
    <scope>NUCLEOTIDE SEQUENCE</scope>
    <source>
        <strain evidence="1">G3</strain>
    </source>
</reference>